<feature type="domain" description="DUF2147" evidence="1">
    <location>
        <begin position="24"/>
        <end position="138"/>
    </location>
</feature>
<gene>
    <name evidence="2" type="ORF">H9I45_03685</name>
</gene>
<proteinExistence type="predicted"/>
<dbReference type="Pfam" id="PF09917">
    <property type="entry name" value="DUF2147"/>
    <property type="match status" value="1"/>
</dbReference>
<dbReference type="Proteomes" id="UP000516764">
    <property type="component" value="Chromosome"/>
</dbReference>
<evidence type="ECO:0000313" key="2">
    <source>
        <dbReference type="EMBL" id="QOD61563.1"/>
    </source>
</evidence>
<dbReference type="KEGG" id="phal:H9I45_03685"/>
<dbReference type="AlphaFoldDB" id="A0A7L8AHS0"/>
<reference evidence="2 3" key="1">
    <citation type="journal article" date="2016" name="Int. J. Syst. Evol. Microbiol.">
        <title>Polaribacter haliotis sp. nov., isolated from the gut of abalone Haliotis discus hannai.</title>
        <authorList>
            <person name="Kim Y.O."/>
            <person name="Park I.S."/>
            <person name="Park S."/>
            <person name="Nam B.H."/>
            <person name="Park J.M."/>
            <person name="Kim D.G."/>
            <person name="Yoon J.H."/>
        </authorList>
    </citation>
    <scope>NUCLEOTIDE SEQUENCE [LARGE SCALE GENOMIC DNA]</scope>
    <source>
        <strain evidence="2 3">KCTC 52418</strain>
    </source>
</reference>
<sequence>MKKILLTTLLLILTITINAQTIFGKWNSRTDEGVVDSVLEIYEKEGKAFAKVVEIMNPDRKDARCVDCEGEFKNKPILGLDILSGLEKDDDEWSGGTIIDPRNGKTYKCYIELVKPNKLKLRGYIGVSLFGKTAYWERAE</sequence>
<name>A0A7L8AHS0_9FLAO</name>
<keyword evidence="3" id="KW-1185">Reference proteome</keyword>
<dbReference type="Gene3D" id="2.40.128.520">
    <property type="match status" value="1"/>
</dbReference>
<dbReference type="InterPro" id="IPR019223">
    <property type="entry name" value="DUF2147"/>
</dbReference>
<organism evidence="2 3">
    <name type="scientific">Polaribacter haliotis</name>
    <dbReference type="NCBI Taxonomy" id="1888915"/>
    <lineage>
        <taxon>Bacteria</taxon>
        <taxon>Pseudomonadati</taxon>
        <taxon>Bacteroidota</taxon>
        <taxon>Flavobacteriia</taxon>
        <taxon>Flavobacteriales</taxon>
        <taxon>Flavobacteriaceae</taxon>
    </lineage>
</organism>
<dbReference type="PANTHER" id="PTHR36919">
    <property type="entry name" value="BLR1215 PROTEIN"/>
    <property type="match status" value="1"/>
</dbReference>
<evidence type="ECO:0000259" key="1">
    <source>
        <dbReference type="Pfam" id="PF09917"/>
    </source>
</evidence>
<accession>A0A7L8AHS0</accession>
<dbReference type="OrthoDB" id="9814399at2"/>
<dbReference type="PANTHER" id="PTHR36919:SF3">
    <property type="entry name" value="BLL5882 PROTEIN"/>
    <property type="match status" value="1"/>
</dbReference>
<dbReference type="EMBL" id="CP061813">
    <property type="protein sequence ID" value="QOD61563.1"/>
    <property type="molecule type" value="Genomic_DNA"/>
</dbReference>
<evidence type="ECO:0000313" key="3">
    <source>
        <dbReference type="Proteomes" id="UP000516764"/>
    </source>
</evidence>
<protein>
    <submittedName>
        <fullName evidence="2">DUF2147 domain-containing protein</fullName>
    </submittedName>
</protein>
<dbReference type="RefSeq" id="WP_088353287.1">
    <property type="nucleotide sequence ID" value="NZ_CP061813.1"/>
</dbReference>